<dbReference type="InterPro" id="IPR032098">
    <property type="entry name" value="Acyltransf_C"/>
</dbReference>
<dbReference type="GO" id="GO:0012505">
    <property type="term" value="C:endomembrane system"/>
    <property type="evidence" value="ECO:0007669"/>
    <property type="project" value="TreeGrafter"/>
</dbReference>
<proteinExistence type="inferred from homology"/>
<keyword evidence="4" id="KW-1133">Transmembrane helix</keyword>
<feature type="domain" description="Phospholipid/glycerol acyltransferase" evidence="5">
    <location>
        <begin position="93"/>
        <end position="215"/>
    </location>
</feature>
<evidence type="ECO:0000256" key="1">
    <source>
        <dbReference type="ARBA" id="ARBA00008655"/>
    </source>
</evidence>
<feature type="transmembrane region" description="Helical" evidence="4">
    <location>
        <begin position="21"/>
        <end position="42"/>
    </location>
</feature>
<keyword evidence="4" id="KW-0472">Membrane</keyword>
<dbReference type="STRING" id="759272.G0RZN6"/>
<dbReference type="SMART" id="SM00563">
    <property type="entry name" value="PlsC"/>
    <property type="match status" value="1"/>
</dbReference>
<dbReference type="EMBL" id="GL988032">
    <property type="protein sequence ID" value="EGS23664.1"/>
    <property type="molecule type" value="Genomic_DNA"/>
</dbReference>
<reference evidence="6 7" key="1">
    <citation type="journal article" date="2011" name="Cell">
        <title>Insight into structure and assembly of the nuclear pore complex by utilizing the genome of a eukaryotic thermophile.</title>
        <authorList>
            <person name="Amlacher S."/>
            <person name="Sarges P."/>
            <person name="Flemming D."/>
            <person name="van Noort V."/>
            <person name="Kunze R."/>
            <person name="Devos D.P."/>
            <person name="Arumugam M."/>
            <person name="Bork P."/>
            <person name="Hurt E."/>
        </authorList>
    </citation>
    <scope>NUCLEOTIDE SEQUENCE [LARGE SCALE GENOMIC DNA]</scope>
    <source>
        <strain evidence="7">DSM 1495 / CBS 144.50 / IMI 039719</strain>
    </source>
</reference>
<dbReference type="eggNOG" id="KOG1505">
    <property type="taxonomic scope" value="Eukaryota"/>
</dbReference>
<keyword evidence="2" id="KW-0808">Transferase</keyword>
<evidence type="ECO:0000256" key="3">
    <source>
        <dbReference type="ARBA" id="ARBA00023315"/>
    </source>
</evidence>
<protein>
    <recommendedName>
        <fullName evidence="5">Phospholipid/glycerol acyltransferase domain-containing protein</fullName>
    </recommendedName>
</protein>
<dbReference type="KEGG" id="cthr:CTHT_0003610"/>
<dbReference type="Pfam" id="PF16076">
    <property type="entry name" value="Acyltransf_C"/>
    <property type="match status" value="1"/>
</dbReference>
<dbReference type="SUPFAM" id="SSF69593">
    <property type="entry name" value="Glycerol-3-phosphate (1)-acyltransferase"/>
    <property type="match status" value="1"/>
</dbReference>
<dbReference type="AlphaFoldDB" id="G0RZN6"/>
<sequence>MDGAARIKQLLRVLLRTHLRGLINLQPTLLLLMVTTIILTALHPLKVLYPNKCYELSSKFILPVWNWLQYLFEKHNGATITFSGDDLPPGESAIVIANHIAWADYFLIQALAKKASMLGRTRWFAKKELQAVPILGWGLVAMGMPMVSRRWEADRLVVKCFLDNIVKGKWPIWLVIFAEATRLVPEKRLKSMQWCERHGKPQPKHLLYPRTKGFTTVVQRLREAAHIKAVYDLTVAYQRGRDWLVAPNFWHALSGPHLSEPEERGGGGYRFHVHSRRYPIEELPRDEAGLAKWLERRWLEKGEWLEKKRIQWAVEGQRAADMAGSAPCPSEELGKQCN</sequence>
<dbReference type="CDD" id="cd07990">
    <property type="entry name" value="LPLAT_LCLAT1-like"/>
    <property type="match status" value="1"/>
</dbReference>
<dbReference type="RefSeq" id="XP_006690906.1">
    <property type="nucleotide sequence ID" value="XM_006690843.1"/>
</dbReference>
<keyword evidence="4" id="KW-0812">Transmembrane</keyword>
<name>G0RZN6_CHATD</name>
<keyword evidence="7" id="KW-1185">Reference proteome</keyword>
<gene>
    <name evidence="6" type="ORF">CTHT_0003610</name>
</gene>
<dbReference type="InterPro" id="IPR002123">
    <property type="entry name" value="Plipid/glycerol_acylTrfase"/>
</dbReference>
<dbReference type="OMA" id="VANHVAW"/>
<dbReference type="HOGENOM" id="CLU_041844_6_0_1"/>
<dbReference type="PANTHER" id="PTHR10983">
    <property type="entry name" value="1-ACYLGLYCEROL-3-PHOSPHATE ACYLTRANSFERASE-RELATED"/>
    <property type="match status" value="1"/>
</dbReference>
<dbReference type="Pfam" id="PF01553">
    <property type="entry name" value="Acyltransferase"/>
    <property type="match status" value="1"/>
</dbReference>
<evidence type="ECO:0000256" key="2">
    <source>
        <dbReference type="ARBA" id="ARBA00022679"/>
    </source>
</evidence>
<dbReference type="PANTHER" id="PTHR10983:SF24">
    <property type="entry name" value="1-ACYLGLYCEROL-3-PHOSPHATE O-ACYLTRANSFERASE 3, ISOFORM E-RELATED"/>
    <property type="match status" value="1"/>
</dbReference>
<keyword evidence="3" id="KW-0012">Acyltransferase</keyword>
<comment type="similarity">
    <text evidence="1">Belongs to the 1-acyl-sn-glycerol-3-phosphate acyltransferase family.</text>
</comment>
<dbReference type="GO" id="GO:0003841">
    <property type="term" value="F:1-acylglycerol-3-phosphate O-acyltransferase activity"/>
    <property type="evidence" value="ECO:0007669"/>
    <property type="project" value="TreeGrafter"/>
</dbReference>
<evidence type="ECO:0000256" key="4">
    <source>
        <dbReference type="SAM" id="Phobius"/>
    </source>
</evidence>
<evidence type="ECO:0000313" key="6">
    <source>
        <dbReference type="EMBL" id="EGS23664.1"/>
    </source>
</evidence>
<dbReference type="GeneID" id="18254399"/>
<organism evidence="7">
    <name type="scientific">Chaetomium thermophilum (strain DSM 1495 / CBS 144.50 / IMI 039719)</name>
    <name type="common">Thermochaetoides thermophila</name>
    <dbReference type="NCBI Taxonomy" id="759272"/>
    <lineage>
        <taxon>Eukaryota</taxon>
        <taxon>Fungi</taxon>
        <taxon>Dikarya</taxon>
        <taxon>Ascomycota</taxon>
        <taxon>Pezizomycotina</taxon>
        <taxon>Sordariomycetes</taxon>
        <taxon>Sordariomycetidae</taxon>
        <taxon>Sordariales</taxon>
        <taxon>Chaetomiaceae</taxon>
        <taxon>Thermochaetoides</taxon>
    </lineage>
</organism>
<dbReference type="OrthoDB" id="189226at2759"/>
<evidence type="ECO:0000259" key="5">
    <source>
        <dbReference type="SMART" id="SM00563"/>
    </source>
</evidence>
<evidence type="ECO:0000313" key="7">
    <source>
        <dbReference type="Proteomes" id="UP000008066"/>
    </source>
</evidence>
<accession>G0RZN6</accession>
<dbReference type="Proteomes" id="UP000008066">
    <property type="component" value="Unassembled WGS sequence"/>
</dbReference>